<protein>
    <submittedName>
        <fullName evidence="9">Efflux MFS transporter YdeE</fullName>
    </submittedName>
</protein>
<keyword evidence="4 7" id="KW-0812">Transmembrane</keyword>
<evidence type="ECO:0000256" key="4">
    <source>
        <dbReference type="ARBA" id="ARBA00022692"/>
    </source>
</evidence>
<feature type="transmembrane region" description="Helical" evidence="7">
    <location>
        <begin position="106"/>
        <end position="127"/>
    </location>
</feature>
<evidence type="ECO:0000313" key="9">
    <source>
        <dbReference type="EMBL" id="MEW7315051.1"/>
    </source>
</evidence>
<comment type="subcellular location">
    <subcellularLocation>
        <location evidence="1">Cell membrane</location>
        <topology evidence="1">Multi-pass membrane protein</topology>
    </subcellularLocation>
</comment>
<organism evidence="9 10">
    <name type="scientific">Buttiauxella gaviniae</name>
    <dbReference type="NCBI Taxonomy" id="82990"/>
    <lineage>
        <taxon>Bacteria</taxon>
        <taxon>Pseudomonadati</taxon>
        <taxon>Pseudomonadota</taxon>
        <taxon>Gammaproteobacteria</taxon>
        <taxon>Enterobacterales</taxon>
        <taxon>Enterobacteriaceae</taxon>
        <taxon>Buttiauxella</taxon>
    </lineage>
</organism>
<evidence type="ECO:0000256" key="7">
    <source>
        <dbReference type="SAM" id="Phobius"/>
    </source>
</evidence>
<keyword evidence="5 7" id="KW-1133">Transmembrane helix</keyword>
<feature type="transmembrane region" description="Helical" evidence="7">
    <location>
        <begin position="283"/>
        <end position="300"/>
    </location>
</feature>
<evidence type="ECO:0000256" key="2">
    <source>
        <dbReference type="ARBA" id="ARBA00022448"/>
    </source>
</evidence>
<dbReference type="InterPro" id="IPR036259">
    <property type="entry name" value="MFS_trans_sf"/>
</dbReference>
<dbReference type="PROSITE" id="PS50850">
    <property type="entry name" value="MFS"/>
    <property type="match status" value="1"/>
</dbReference>
<dbReference type="Gene3D" id="1.20.1250.20">
    <property type="entry name" value="MFS general substrate transporter like domains"/>
    <property type="match status" value="1"/>
</dbReference>
<dbReference type="SUPFAM" id="SSF103473">
    <property type="entry name" value="MFS general substrate transporter"/>
    <property type="match status" value="1"/>
</dbReference>
<comment type="caution">
    <text evidence="9">The sequence shown here is derived from an EMBL/GenBank/DDBJ whole genome shotgun (WGS) entry which is preliminary data.</text>
</comment>
<feature type="transmembrane region" description="Helical" evidence="7">
    <location>
        <begin position="139"/>
        <end position="164"/>
    </location>
</feature>
<evidence type="ECO:0000256" key="6">
    <source>
        <dbReference type="ARBA" id="ARBA00023136"/>
    </source>
</evidence>
<feature type="transmembrane region" description="Helical" evidence="7">
    <location>
        <begin position="252"/>
        <end position="271"/>
    </location>
</feature>
<dbReference type="EMBL" id="JBFMVT010000002">
    <property type="protein sequence ID" value="MEW7315051.1"/>
    <property type="molecule type" value="Genomic_DNA"/>
</dbReference>
<evidence type="ECO:0000313" key="10">
    <source>
        <dbReference type="Proteomes" id="UP001555342"/>
    </source>
</evidence>
<keyword evidence="2" id="KW-0813">Transport</keyword>
<evidence type="ECO:0000256" key="1">
    <source>
        <dbReference type="ARBA" id="ARBA00004651"/>
    </source>
</evidence>
<dbReference type="PANTHER" id="PTHR23535:SF1">
    <property type="entry name" value="MFS FAMILY TRANSPORT PROTEIN"/>
    <property type="match status" value="1"/>
</dbReference>
<dbReference type="NCBIfam" id="NF007472">
    <property type="entry name" value="PRK10054.1"/>
    <property type="match status" value="1"/>
</dbReference>
<dbReference type="InterPro" id="IPR011701">
    <property type="entry name" value="MFS"/>
</dbReference>
<dbReference type="Proteomes" id="UP001555342">
    <property type="component" value="Unassembled WGS sequence"/>
</dbReference>
<feature type="transmembrane region" description="Helical" evidence="7">
    <location>
        <begin position="81"/>
        <end position="100"/>
    </location>
</feature>
<feature type="transmembrane region" description="Helical" evidence="7">
    <location>
        <begin position="306"/>
        <end position="330"/>
    </location>
</feature>
<feature type="transmembrane region" description="Helical" evidence="7">
    <location>
        <begin position="170"/>
        <end position="188"/>
    </location>
</feature>
<reference evidence="9 10" key="1">
    <citation type="submission" date="2024-07" db="EMBL/GenBank/DDBJ databases">
        <authorList>
            <person name="Wang L."/>
        </authorList>
    </citation>
    <scope>NUCLEOTIDE SEQUENCE [LARGE SCALE GENOMIC DNA]</scope>
    <source>
        <strain evidence="9 10">WL359</strain>
    </source>
</reference>
<gene>
    <name evidence="9" type="primary">ydeE</name>
    <name evidence="9" type="ORF">AB1E22_20470</name>
</gene>
<dbReference type="RefSeq" id="WP_367597057.1">
    <property type="nucleotide sequence ID" value="NZ_JBFMVT010000002.1"/>
</dbReference>
<feature type="transmembrane region" description="Helical" evidence="7">
    <location>
        <begin position="214"/>
        <end position="240"/>
    </location>
</feature>
<feature type="transmembrane region" description="Helical" evidence="7">
    <location>
        <begin position="370"/>
        <end position="387"/>
    </location>
</feature>
<feature type="transmembrane region" description="Helical" evidence="7">
    <location>
        <begin position="54"/>
        <end position="74"/>
    </location>
</feature>
<dbReference type="PANTHER" id="PTHR23535">
    <property type="entry name" value="SUGAR EFFLUX TRANSPORTER A-RELATED"/>
    <property type="match status" value="1"/>
</dbReference>
<dbReference type="InterPro" id="IPR020846">
    <property type="entry name" value="MFS_dom"/>
</dbReference>
<feature type="transmembrane region" description="Helical" evidence="7">
    <location>
        <begin position="342"/>
        <end position="364"/>
    </location>
</feature>
<evidence type="ECO:0000256" key="5">
    <source>
        <dbReference type="ARBA" id="ARBA00022989"/>
    </source>
</evidence>
<dbReference type="Pfam" id="PF07690">
    <property type="entry name" value="MFS_1"/>
    <property type="match status" value="1"/>
</dbReference>
<feature type="domain" description="Major facilitator superfamily (MFS) profile" evidence="8">
    <location>
        <begin position="14"/>
        <end position="392"/>
    </location>
</feature>
<accession>A0ABV3NZS9</accession>
<keyword evidence="6 7" id="KW-0472">Membrane</keyword>
<name>A0ABV3NZS9_9ENTR</name>
<evidence type="ECO:0000259" key="8">
    <source>
        <dbReference type="PROSITE" id="PS50850"/>
    </source>
</evidence>
<keyword evidence="10" id="KW-1185">Reference proteome</keyword>
<sequence length="401" mass="43784">MVSLTTRFSGKQLSISVLLLSSLLLTVGRGLTLPFMTIYLSRQFGMPLKEIGMALTIALTAGVVFSLWFGILADKFDKKRYMLLSVIIFLGGFVAIPLVNNATLVVVFYSLINCAYSVFATVLKGYFSDTLEIHQKPKIFSLNYTFANIGWTVGPPIGTLAVLYSTNLPFWLSALTAIIPFIVISRYVHSVPVSETLQNNNVVLSPRQMLKDKALMYFTCSAFLGSLVFGSFAACLSQYAIAISDSDLAQKVVGVVLPVNAFVVVVFQYVVGKRIRPDNIQKLMAYGTLFFICGLGGFMISGDNLVLWGISAAVFTLGELIYAPGEYMLVDNIAPAGLKASYFSAQQLGWLGGACNPLFTGLMLTWLPPYMLFVVLMVAIALAYWMVVRGIAVKPQAVFAD</sequence>
<proteinExistence type="predicted"/>
<evidence type="ECO:0000256" key="3">
    <source>
        <dbReference type="ARBA" id="ARBA00022475"/>
    </source>
</evidence>
<keyword evidence="3" id="KW-1003">Cell membrane</keyword>